<dbReference type="EMBL" id="CP034412">
    <property type="protein sequence ID" value="QCY46563.1"/>
    <property type="molecule type" value="Genomic_DNA"/>
</dbReference>
<sequence length="246" mass="25405">MKKRSLMILPLAAAFALSGCGGSDNSGSNDSAPADPGQAQSQPANEAPTLDGAQVKTVAESMVEGEEKAQVLDGDTIAANMPQAKKMIDEMKIEPAKCAEVIAEQSSWDVEGINMAVATVVDGTNAKSYSVASYEDDAKLEAARKGAESKDLNGCDSFSMEAQGQKLTASAEILDGTSDAELTVVTKTNVAMDGVDVPMNSISVQALDGRTAISASASGDVKDSQDLIDSLIKDVNKGLAEAKNVK</sequence>
<dbReference type="PROSITE" id="PS51257">
    <property type="entry name" value="PROKAR_LIPOPROTEIN"/>
    <property type="match status" value="1"/>
</dbReference>
<accession>A0A5B7WU37</accession>
<feature type="signal peptide" evidence="2">
    <location>
        <begin position="1"/>
        <end position="18"/>
    </location>
</feature>
<evidence type="ECO:0000256" key="2">
    <source>
        <dbReference type="SAM" id="SignalP"/>
    </source>
</evidence>
<gene>
    <name evidence="3" type="ORF">GcLGCM259_0807</name>
</gene>
<keyword evidence="4" id="KW-1185">Reference proteome</keyword>
<reference evidence="3 4" key="1">
    <citation type="submission" date="2018-12" db="EMBL/GenBank/DDBJ databases">
        <title>Complete Genome Sequence of Glutamicibacter creatinolyticus strain LGCM259,isolated from an abscess of a 12-year-old mare in Italy.</title>
        <authorList>
            <person name="Santos R.G."/>
            <person name="Silva A.L."/>
            <person name="Seyffert N."/>
            <person name="Castro T.L.P."/>
            <person name="Attili A.R."/>
            <person name="Rifici C."/>
            <person name="Mazzullo G."/>
            <person name="Brenig B."/>
            <person name="Venanzi F."/>
            <person name="Azevedo V."/>
        </authorList>
    </citation>
    <scope>NUCLEOTIDE SEQUENCE [LARGE SCALE GENOMIC DNA]</scope>
    <source>
        <strain evidence="3 4">LGCM 259</strain>
    </source>
</reference>
<dbReference type="AlphaFoldDB" id="A0A5B7WU37"/>
<dbReference type="KEGG" id="gcr:GcLGCM259_0807"/>
<evidence type="ECO:0000313" key="3">
    <source>
        <dbReference type="EMBL" id="QCY46563.1"/>
    </source>
</evidence>
<protein>
    <submittedName>
        <fullName evidence="3">Uncharacterized protein</fullName>
    </submittedName>
</protein>
<feature type="region of interest" description="Disordered" evidence="1">
    <location>
        <begin position="20"/>
        <end position="52"/>
    </location>
</feature>
<organism evidence="3 4">
    <name type="scientific">Glutamicibacter creatinolyticus</name>
    <dbReference type="NCBI Taxonomy" id="162496"/>
    <lineage>
        <taxon>Bacteria</taxon>
        <taxon>Bacillati</taxon>
        <taxon>Actinomycetota</taxon>
        <taxon>Actinomycetes</taxon>
        <taxon>Micrococcales</taxon>
        <taxon>Micrococcaceae</taxon>
        <taxon>Glutamicibacter</taxon>
    </lineage>
</organism>
<evidence type="ECO:0000313" key="4">
    <source>
        <dbReference type="Proteomes" id="UP000307000"/>
    </source>
</evidence>
<feature type="chain" id="PRO_5038817593" evidence="2">
    <location>
        <begin position="19"/>
        <end position="246"/>
    </location>
</feature>
<evidence type="ECO:0000256" key="1">
    <source>
        <dbReference type="SAM" id="MobiDB-lite"/>
    </source>
</evidence>
<keyword evidence="2" id="KW-0732">Signal</keyword>
<dbReference type="RefSeq" id="WP_138925864.1">
    <property type="nucleotide sequence ID" value="NZ_CP034412.1"/>
</dbReference>
<name>A0A5B7WU37_9MICC</name>
<proteinExistence type="predicted"/>
<dbReference type="Proteomes" id="UP000307000">
    <property type="component" value="Chromosome"/>
</dbReference>